<reference evidence="2" key="1">
    <citation type="submission" date="2015-04" db="UniProtKB">
        <authorList>
            <consortium name="EnsemblPlants"/>
        </authorList>
    </citation>
    <scope>IDENTIFICATION</scope>
    <source>
        <strain evidence="2">SL10</strain>
    </source>
</reference>
<dbReference type="OMA" id="TNQRREM"/>
<evidence type="ECO:0000256" key="1">
    <source>
        <dbReference type="SAM" id="MobiDB-lite"/>
    </source>
</evidence>
<proteinExistence type="predicted"/>
<dbReference type="AlphaFoldDB" id="A0A0E0FLB9"/>
<accession>A0A0E0FLB9</accession>
<sequence>MEEAVPGVQICASPASWRSDPAASVVGGGGEGGIGGLGGREAGGDADGGGGIGGGRQARAETEARLEASPAEAAEVETAAAVRPRPPPRHGSRSVVRHRASSHPCQIWRPGCRCASPPAPVGSGGRAAVTAAPPLPPLHRER</sequence>
<dbReference type="Gramene" id="ONIVA01G17120.1">
    <property type="protein sequence ID" value="ONIVA01G17120.1"/>
    <property type="gene ID" value="ONIVA01G17120"/>
</dbReference>
<feature type="compositionally biased region" description="Gly residues" evidence="1">
    <location>
        <begin position="26"/>
        <end position="56"/>
    </location>
</feature>
<feature type="compositionally biased region" description="Pro residues" evidence="1">
    <location>
        <begin position="133"/>
        <end position="142"/>
    </location>
</feature>
<name>A0A0E0FLB9_ORYNI</name>
<feature type="compositionally biased region" description="Basic residues" evidence="1">
    <location>
        <begin position="86"/>
        <end position="101"/>
    </location>
</feature>
<organism evidence="2">
    <name type="scientific">Oryza nivara</name>
    <name type="common">Indian wild rice</name>
    <name type="synonym">Oryza sativa f. spontanea</name>
    <dbReference type="NCBI Taxonomy" id="4536"/>
    <lineage>
        <taxon>Eukaryota</taxon>
        <taxon>Viridiplantae</taxon>
        <taxon>Streptophyta</taxon>
        <taxon>Embryophyta</taxon>
        <taxon>Tracheophyta</taxon>
        <taxon>Spermatophyta</taxon>
        <taxon>Magnoliopsida</taxon>
        <taxon>Liliopsida</taxon>
        <taxon>Poales</taxon>
        <taxon>Poaceae</taxon>
        <taxon>BOP clade</taxon>
        <taxon>Oryzoideae</taxon>
        <taxon>Oryzeae</taxon>
        <taxon>Oryzinae</taxon>
        <taxon>Oryza</taxon>
    </lineage>
</organism>
<dbReference type="EnsemblPlants" id="ONIVA01G17120.1">
    <property type="protein sequence ID" value="ONIVA01G17120.1"/>
    <property type="gene ID" value="ONIVA01G17120"/>
</dbReference>
<reference evidence="2" key="2">
    <citation type="submission" date="2018-04" db="EMBL/GenBank/DDBJ databases">
        <title>OnivRS2 (Oryza nivara Reference Sequence Version 2).</title>
        <authorList>
            <person name="Zhang J."/>
            <person name="Kudrna D."/>
            <person name="Lee S."/>
            <person name="Talag J."/>
            <person name="Rajasekar S."/>
            <person name="Welchert J."/>
            <person name="Hsing Y.-I."/>
            <person name="Wing R.A."/>
        </authorList>
    </citation>
    <scope>NUCLEOTIDE SEQUENCE [LARGE SCALE GENOMIC DNA]</scope>
</reference>
<feature type="compositionally biased region" description="Low complexity" evidence="1">
    <location>
        <begin position="67"/>
        <end position="83"/>
    </location>
</feature>
<protein>
    <submittedName>
        <fullName evidence="2">Uncharacterized protein</fullName>
    </submittedName>
</protein>
<feature type="region of interest" description="Disordered" evidence="1">
    <location>
        <begin position="17"/>
        <end position="142"/>
    </location>
</feature>
<keyword evidence="3" id="KW-1185">Reference proteome</keyword>
<evidence type="ECO:0000313" key="2">
    <source>
        <dbReference type="EnsemblPlants" id="ONIVA01G17120.1"/>
    </source>
</evidence>
<dbReference type="HOGENOM" id="CLU_115607_0_0_1"/>
<evidence type="ECO:0000313" key="3">
    <source>
        <dbReference type="Proteomes" id="UP000006591"/>
    </source>
</evidence>
<dbReference type="Proteomes" id="UP000006591">
    <property type="component" value="Chromosome 1"/>
</dbReference>